<reference evidence="1" key="2">
    <citation type="submission" date="2020-11" db="EMBL/GenBank/DDBJ databases">
        <authorList>
            <person name="McCartney M.A."/>
            <person name="Auch B."/>
            <person name="Kono T."/>
            <person name="Mallez S."/>
            <person name="Becker A."/>
            <person name="Gohl D.M."/>
            <person name="Silverstein K.A.T."/>
            <person name="Koren S."/>
            <person name="Bechman K.B."/>
            <person name="Herman A."/>
            <person name="Abrahante J.E."/>
            <person name="Garbe J."/>
        </authorList>
    </citation>
    <scope>NUCLEOTIDE SEQUENCE</scope>
    <source>
        <strain evidence="1">Duluth1</strain>
        <tissue evidence="1">Whole animal</tissue>
    </source>
</reference>
<gene>
    <name evidence="1" type="ORF">DPMN_114816</name>
</gene>
<evidence type="ECO:0000313" key="1">
    <source>
        <dbReference type="EMBL" id="KAH3841357.1"/>
    </source>
</evidence>
<reference evidence="1" key="1">
    <citation type="journal article" date="2019" name="bioRxiv">
        <title>The Genome of the Zebra Mussel, Dreissena polymorpha: A Resource for Invasive Species Research.</title>
        <authorList>
            <person name="McCartney M.A."/>
            <person name="Auch B."/>
            <person name="Kono T."/>
            <person name="Mallez S."/>
            <person name="Zhang Y."/>
            <person name="Obille A."/>
            <person name="Becker A."/>
            <person name="Abrahante J.E."/>
            <person name="Garbe J."/>
            <person name="Badalamenti J.P."/>
            <person name="Herman A."/>
            <person name="Mangelson H."/>
            <person name="Liachko I."/>
            <person name="Sullivan S."/>
            <person name="Sone E.D."/>
            <person name="Koren S."/>
            <person name="Silverstein K.A.T."/>
            <person name="Beckman K.B."/>
            <person name="Gohl D.M."/>
        </authorList>
    </citation>
    <scope>NUCLEOTIDE SEQUENCE</scope>
    <source>
        <strain evidence="1">Duluth1</strain>
        <tissue evidence="1">Whole animal</tissue>
    </source>
</reference>
<protein>
    <submittedName>
        <fullName evidence="1">Uncharacterized protein</fullName>
    </submittedName>
</protein>
<proteinExistence type="predicted"/>
<sequence length="178" mass="20034">MLTVMRTFSTLVDRVFRLSILIHFRALNPRSQSEVDVVRRRPMVSGLKMLTWLLYIFREASHCLVCRLPRVGEGSTDSLPLAYCKSHTLKGGSFRPDTVPPYYRGRTSHIIWTANPNRKPCVNSERPVAQEPCRSDASSCQLVMNIPTAGTSAAHLQPGHEKAISSLLHHLALWSDLQ</sequence>
<evidence type="ECO:0000313" key="2">
    <source>
        <dbReference type="Proteomes" id="UP000828390"/>
    </source>
</evidence>
<name>A0A9D4KK58_DREPO</name>
<dbReference type="EMBL" id="JAIWYP010000004">
    <property type="protein sequence ID" value="KAH3841357.1"/>
    <property type="molecule type" value="Genomic_DNA"/>
</dbReference>
<keyword evidence="2" id="KW-1185">Reference proteome</keyword>
<accession>A0A9D4KK58</accession>
<comment type="caution">
    <text evidence="1">The sequence shown here is derived from an EMBL/GenBank/DDBJ whole genome shotgun (WGS) entry which is preliminary data.</text>
</comment>
<dbReference type="Proteomes" id="UP000828390">
    <property type="component" value="Unassembled WGS sequence"/>
</dbReference>
<organism evidence="1 2">
    <name type="scientific">Dreissena polymorpha</name>
    <name type="common">Zebra mussel</name>
    <name type="synonym">Mytilus polymorpha</name>
    <dbReference type="NCBI Taxonomy" id="45954"/>
    <lineage>
        <taxon>Eukaryota</taxon>
        <taxon>Metazoa</taxon>
        <taxon>Spiralia</taxon>
        <taxon>Lophotrochozoa</taxon>
        <taxon>Mollusca</taxon>
        <taxon>Bivalvia</taxon>
        <taxon>Autobranchia</taxon>
        <taxon>Heteroconchia</taxon>
        <taxon>Euheterodonta</taxon>
        <taxon>Imparidentia</taxon>
        <taxon>Neoheterodontei</taxon>
        <taxon>Myida</taxon>
        <taxon>Dreissenoidea</taxon>
        <taxon>Dreissenidae</taxon>
        <taxon>Dreissena</taxon>
    </lineage>
</organism>
<dbReference type="AlphaFoldDB" id="A0A9D4KK58"/>